<keyword evidence="8" id="KW-1185">Reference proteome</keyword>
<dbReference type="InterPro" id="IPR043641">
    <property type="entry name" value="PPE-PPW_C"/>
</dbReference>
<dbReference type="RefSeq" id="WP_085074038.1">
    <property type="nucleotide sequence ID" value="NZ_BLKU01000004.1"/>
</dbReference>
<feature type="compositionally biased region" description="Gly residues" evidence="2">
    <location>
        <begin position="353"/>
        <end position="366"/>
    </location>
</feature>
<dbReference type="KEGG" id="mku:I2456_15050"/>
<feature type="domain" description="PPE-PPW subfamily C-terminal" evidence="5">
    <location>
        <begin position="454"/>
        <end position="503"/>
    </location>
</feature>
<reference evidence="6" key="2">
    <citation type="submission" date="2020-02" db="EMBL/GenBank/DDBJ databases">
        <authorList>
            <person name="Matsumoto Y."/>
            <person name="Kinjo T."/>
            <person name="Motooka D."/>
            <person name="Nabeya D."/>
            <person name="Jung N."/>
            <person name="Uechi K."/>
            <person name="Horii T."/>
            <person name="Iida T."/>
            <person name="Fujita J."/>
            <person name="Nakamura S."/>
        </authorList>
    </citation>
    <scope>NUCLEOTIDE SEQUENCE</scope>
    <source>
        <strain evidence="6">JCM 13573</strain>
    </source>
</reference>
<dbReference type="EMBL" id="BLKU01000004">
    <property type="protein sequence ID" value="GFG65444.1"/>
    <property type="molecule type" value="Genomic_DNA"/>
</dbReference>
<reference evidence="6 8" key="1">
    <citation type="journal article" date="2019" name="Emerg. Microbes Infect.">
        <title>Comprehensive subspecies identification of 175 nontuberculous mycobacteria species based on 7547 genomic profiles.</title>
        <authorList>
            <person name="Matsumoto Y."/>
            <person name="Kinjo T."/>
            <person name="Motooka D."/>
            <person name="Nabeya D."/>
            <person name="Jung N."/>
            <person name="Uechi K."/>
            <person name="Horii T."/>
            <person name="Iida T."/>
            <person name="Fujita J."/>
            <person name="Nakamura S."/>
        </authorList>
    </citation>
    <scope>NUCLEOTIDE SEQUENCE [LARGE SCALE GENOMIC DNA]</scope>
    <source>
        <strain evidence="6 8">JCM 13573</strain>
    </source>
</reference>
<protein>
    <submittedName>
        <fullName evidence="7">PPE family protein</fullName>
    </submittedName>
</protein>
<reference evidence="7" key="3">
    <citation type="submission" date="2020-11" db="EMBL/GenBank/DDBJ databases">
        <title>Intraspecies plasmid and genomic variation of Mycobacterium kubicae revealed by the complete genome sequences of two clinical isolates.</title>
        <authorList>
            <person name="Hendrix J.R."/>
            <person name="Epperson L.E."/>
            <person name="Honda J.R."/>
            <person name="Strong M."/>
        </authorList>
    </citation>
    <scope>NUCLEOTIDE SEQUENCE</scope>
    <source>
        <strain evidence="7">JCM 13573</strain>
    </source>
</reference>
<evidence type="ECO:0000256" key="3">
    <source>
        <dbReference type="SAM" id="Phobius"/>
    </source>
</evidence>
<evidence type="ECO:0000313" key="8">
    <source>
        <dbReference type="Proteomes" id="UP000465306"/>
    </source>
</evidence>
<dbReference type="GO" id="GO:0052572">
    <property type="term" value="P:response to host immune response"/>
    <property type="evidence" value="ECO:0007669"/>
    <property type="project" value="TreeGrafter"/>
</dbReference>
<dbReference type="AlphaFoldDB" id="A0AAX1J3T6"/>
<evidence type="ECO:0000313" key="7">
    <source>
        <dbReference type="EMBL" id="QPI35911.1"/>
    </source>
</evidence>
<evidence type="ECO:0000256" key="1">
    <source>
        <dbReference type="ARBA" id="ARBA00010652"/>
    </source>
</evidence>
<dbReference type="Pfam" id="PF18878">
    <property type="entry name" value="PPE-PPW"/>
    <property type="match status" value="1"/>
</dbReference>
<evidence type="ECO:0000259" key="5">
    <source>
        <dbReference type="Pfam" id="PF18878"/>
    </source>
</evidence>
<proteinExistence type="inferred from homology"/>
<keyword evidence="3" id="KW-1133">Transmembrane helix</keyword>
<evidence type="ECO:0000256" key="2">
    <source>
        <dbReference type="SAM" id="MobiDB-lite"/>
    </source>
</evidence>
<dbReference type="Pfam" id="PF00823">
    <property type="entry name" value="PPE"/>
    <property type="match status" value="1"/>
</dbReference>
<dbReference type="Gene3D" id="1.20.1260.20">
    <property type="entry name" value="PPE superfamily"/>
    <property type="match status" value="1"/>
</dbReference>
<dbReference type="PANTHER" id="PTHR46766">
    <property type="entry name" value="GLUTAMINE-RICH PROTEIN 2"/>
    <property type="match status" value="1"/>
</dbReference>
<dbReference type="Proteomes" id="UP000465306">
    <property type="component" value="Unassembled WGS sequence"/>
</dbReference>
<comment type="similarity">
    <text evidence="1">Belongs to the mycobacterial PPE family.</text>
</comment>
<dbReference type="FunFam" id="1.20.1260.20:FF:000001">
    <property type="entry name" value="PPE family protein PPE41"/>
    <property type="match status" value="1"/>
</dbReference>
<organism evidence="7 9">
    <name type="scientific">Mycobacterium kubicae</name>
    <dbReference type="NCBI Taxonomy" id="120959"/>
    <lineage>
        <taxon>Bacteria</taxon>
        <taxon>Bacillati</taxon>
        <taxon>Actinomycetota</taxon>
        <taxon>Actinomycetes</taxon>
        <taxon>Mycobacteriales</taxon>
        <taxon>Mycobacteriaceae</taxon>
        <taxon>Mycobacterium</taxon>
        <taxon>Mycobacterium simiae complex</taxon>
    </lineage>
</organism>
<dbReference type="SUPFAM" id="SSF140459">
    <property type="entry name" value="PE/PPE dimer-like"/>
    <property type="match status" value="1"/>
</dbReference>
<feature type="transmembrane region" description="Helical" evidence="3">
    <location>
        <begin position="243"/>
        <end position="263"/>
    </location>
</feature>
<feature type="compositionally biased region" description="Low complexity" evidence="2">
    <location>
        <begin position="416"/>
        <end position="426"/>
    </location>
</feature>
<dbReference type="InterPro" id="IPR000030">
    <property type="entry name" value="PPE_dom"/>
</dbReference>
<dbReference type="Proteomes" id="UP000663583">
    <property type="component" value="Chromosome"/>
</dbReference>
<keyword evidence="3" id="KW-0472">Membrane</keyword>
<accession>A0AAX1J3T6</accession>
<dbReference type="InterPro" id="IPR038332">
    <property type="entry name" value="PPE_sf"/>
</dbReference>
<name>A0AAX1J3T6_9MYCO</name>
<feature type="region of interest" description="Disordered" evidence="2">
    <location>
        <begin position="344"/>
        <end position="368"/>
    </location>
</feature>
<feature type="domain" description="PPE" evidence="4">
    <location>
        <begin position="4"/>
        <end position="167"/>
    </location>
</feature>
<feature type="transmembrane region" description="Helical" evidence="3">
    <location>
        <begin position="275"/>
        <end position="297"/>
    </location>
</feature>
<sequence>MTVWFALPPEVHSALLSSGPGPESLLAAVEAWSALSTEFADAADELMAVLGAVQAGAWAGPTAEQYVAAHGPYLGWLLDSAAKSTAAAALHQTAAAAYTAALASMPTLAELAANHAIHAVLVATNFFGINTIPIALNEADYVRMWVQAAETMTGYQAATESAVAAVPATQPAPPIAKSADASPTQQLSNLSTSWQDQLTAWLKSYTSNFAWPVSKDLNPGGWPIPAVPFVNGITSALSNIPGLSPALATAIGWAIFHTLMIFWPFGQQAIALAQLAIVPAIAVLSAAGGTAVVAGAATTVGIAVPLSVATPLATAAAAPAGALPVPGTAGVVPTVSHAPMAHGPTATTVANPVGGGPAGGGPGVGFGPTATDSTGLTAGIGDSLYAVGLSGLSAKGNASSKARDKAPEPNPDDVDAPAAAAAAAAGRARRRRRMGGDAKVHGNRYEYLDPEPITASDAGAGPVGFAGAAPTFGAQSEQAAGLITLSANEFDDAPGVPMLPSSWGDGGQPG</sequence>
<evidence type="ECO:0000313" key="9">
    <source>
        <dbReference type="Proteomes" id="UP000663583"/>
    </source>
</evidence>
<dbReference type="PANTHER" id="PTHR46766:SF1">
    <property type="entry name" value="GLUTAMINE-RICH PROTEIN 2"/>
    <property type="match status" value="1"/>
</dbReference>
<evidence type="ECO:0000259" key="4">
    <source>
        <dbReference type="Pfam" id="PF00823"/>
    </source>
</evidence>
<feature type="region of interest" description="Disordered" evidence="2">
    <location>
        <begin position="396"/>
        <end position="437"/>
    </location>
</feature>
<gene>
    <name evidence="6" type="primary">PPE3_4</name>
    <name evidence="7" type="ORF">I2456_15050</name>
    <name evidence="6" type="ORF">MKUB_29340</name>
</gene>
<evidence type="ECO:0000313" key="6">
    <source>
        <dbReference type="EMBL" id="GFG65444.1"/>
    </source>
</evidence>
<dbReference type="EMBL" id="CP065047">
    <property type="protein sequence ID" value="QPI35911.1"/>
    <property type="molecule type" value="Genomic_DNA"/>
</dbReference>
<keyword evidence="3" id="KW-0812">Transmembrane</keyword>